<evidence type="ECO:0000256" key="2">
    <source>
        <dbReference type="ARBA" id="ARBA00022475"/>
    </source>
</evidence>
<evidence type="ECO:0000259" key="9">
    <source>
        <dbReference type="Pfam" id="PF13231"/>
    </source>
</evidence>
<dbReference type="InterPro" id="IPR038731">
    <property type="entry name" value="RgtA/B/C-like"/>
</dbReference>
<feature type="transmembrane region" description="Helical" evidence="8">
    <location>
        <begin position="89"/>
        <end position="107"/>
    </location>
</feature>
<gene>
    <name evidence="10" type="ORF">ACFFUR_08475</name>
</gene>
<evidence type="ECO:0000256" key="1">
    <source>
        <dbReference type="ARBA" id="ARBA00004651"/>
    </source>
</evidence>
<dbReference type="PANTHER" id="PTHR33908:SF3">
    <property type="entry name" value="UNDECAPRENYL PHOSPHATE-ALPHA-4-AMINO-4-DEOXY-L-ARABINOSE ARABINOSYL TRANSFERASE"/>
    <property type="match status" value="1"/>
</dbReference>
<keyword evidence="5 8" id="KW-0812">Transmembrane</keyword>
<dbReference type="PANTHER" id="PTHR33908">
    <property type="entry name" value="MANNOSYLTRANSFERASE YKCB-RELATED"/>
    <property type="match status" value="1"/>
</dbReference>
<evidence type="ECO:0000256" key="7">
    <source>
        <dbReference type="ARBA" id="ARBA00023136"/>
    </source>
</evidence>
<dbReference type="EMBL" id="JBHMEW010000054">
    <property type="protein sequence ID" value="MFB9211838.1"/>
    <property type="molecule type" value="Genomic_DNA"/>
</dbReference>
<dbReference type="Proteomes" id="UP001589654">
    <property type="component" value="Unassembled WGS sequence"/>
</dbReference>
<evidence type="ECO:0000256" key="3">
    <source>
        <dbReference type="ARBA" id="ARBA00022676"/>
    </source>
</evidence>
<evidence type="ECO:0000256" key="5">
    <source>
        <dbReference type="ARBA" id="ARBA00022692"/>
    </source>
</evidence>
<keyword evidence="6 8" id="KW-1133">Transmembrane helix</keyword>
<feature type="transmembrane region" description="Helical" evidence="8">
    <location>
        <begin position="355"/>
        <end position="378"/>
    </location>
</feature>
<dbReference type="GO" id="GO:0016757">
    <property type="term" value="F:glycosyltransferase activity"/>
    <property type="evidence" value="ECO:0007669"/>
    <property type="project" value="UniProtKB-KW"/>
</dbReference>
<evidence type="ECO:0000313" key="10">
    <source>
        <dbReference type="EMBL" id="MFB9211838.1"/>
    </source>
</evidence>
<feature type="transmembrane region" description="Helical" evidence="8">
    <location>
        <begin position="173"/>
        <end position="203"/>
    </location>
</feature>
<keyword evidence="11" id="KW-1185">Reference proteome</keyword>
<dbReference type="EC" id="2.4.-.-" evidence="10"/>
<feature type="transmembrane region" description="Helical" evidence="8">
    <location>
        <begin position="327"/>
        <end position="343"/>
    </location>
</feature>
<keyword evidence="4 10" id="KW-0808">Transferase</keyword>
<feature type="transmembrane region" description="Helical" evidence="8">
    <location>
        <begin position="413"/>
        <end position="432"/>
    </location>
</feature>
<keyword evidence="7 8" id="KW-0472">Membrane</keyword>
<feature type="transmembrane region" description="Helical" evidence="8">
    <location>
        <begin position="144"/>
        <end position="161"/>
    </location>
</feature>
<feature type="transmembrane region" description="Helical" evidence="8">
    <location>
        <begin position="300"/>
        <end position="321"/>
    </location>
</feature>
<accession>A0ABV5J4T4</accession>
<protein>
    <submittedName>
        <fullName evidence="10">ArnT family glycosyltransferase</fullName>
        <ecNumber evidence="10">2.4.-.-</ecNumber>
    </submittedName>
</protein>
<reference evidence="10 11" key="1">
    <citation type="submission" date="2024-09" db="EMBL/GenBank/DDBJ databases">
        <authorList>
            <person name="Sun Q."/>
            <person name="Mori K."/>
        </authorList>
    </citation>
    <scope>NUCLEOTIDE SEQUENCE [LARGE SCALE GENOMIC DNA]</scope>
    <source>
        <strain evidence="10 11">CECT 7682</strain>
    </source>
</reference>
<name>A0ABV5J4T4_9BACT</name>
<organism evidence="10 11">
    <name type="scientific">Echinicola jeungdonensis</name>
    <dbReference type="NCBI Taxonomy" id="709343"/>
    <lineage>
        <taxon>Bacteria</taxon>
        <taxon>Pseudomonadati</taxon>
        <taxon>Bacteroidota</taxon>
        <taxon>Cytophagia</taxon>
        <taxon>Cytophagales</taxon>
        <taxon>Cyclobacteriaceae</taxon>
        <taxon>Echinicola</taxon>
    </lineage>
</organism>
<comment type="caution">
    <text evidence="10">The sequence shown here is derived from an EMBL/GenBank/DDBJ whole genome shotgun (WGS) entry which is preliminary data.</text>
</comment>
<evidence type="ECO:0000256" key="8">
    <source>
        <dbReference type="SAM" id="Phobius"/>
    </source>
</evidence>
<keyword evidence="2" id="KW-1003">Cell membrane</keyword>
<feature type="transmembrane region" description="Helical" evidence="8">
    <location>
        <begin position="12"/>
        <end position="30"/>
    </location>
</feature>
<dbReference type="InterPro" id="IPR050297">
    <property type="entry name" value="LipidA_mod_glycosyltrf_83"/>
</dbReference>
<dbReference type="Pfam" id="PF13231">
    <property type="entry name" value="PMT_2"/>
    <property type="match status" value="1"/>
</dbReference>
<evidence type="ECO:0000256" key="6">
    <source>
        <dbReference type="ARBA" id="ARBA00022989"/>
    </source>
</evidence>
<comment type="subcellular location">
    <subcellularLocation>
        <location evidence="1">Cell membrane</location>
        <topology evidence="1">Multi-pass membrane protein</topology>
    </subcellularLocation>
</comment>
<sequence length="555" mass="62771">MKGTFSSIGMQTSPWLVILAFTFLVAPFALDFHLHYPDEMYYSNAAIKMMQNNDYLTTYLGSGELRFKKPILTYWGVLAGFKIFGPSAFSSRIFFLLAGSALVFMVFKIGKLATGNKKTAYISAWIAATHPVVIFSSTRSIPDILLTLFMTMTAWGISGMIKYGNDSPKRYIWLTYLGIGLGFEAKGLPAAALGAIGIGYLMWNPWKKIHWKKILNLPAILICVGIGLFWFIAMYLKFDTTYLDSFFADQVGIRVGSKIAVFSKNLLLAISLMVLLFIPWVFFGFPTIKKHFKPFWHENKPFIGFVITWTIAIILMSALVFKFYERYLLPVVPLSAVGLAMLLEKENSSRLNKFYRWGMIFFLAINFILLVVACYLNLGIGAPYWIYFGLILGLMVFILLGNQLAKKQQNVTTLGLSILMVFYWGALVTYQISIPNQGAQLSNFVEENDIPEGSKIGFIGHIRTGSKIRIGLGEDYFMTDLPDQVPANKLADFQYLICDEAGLEQIPQSKFKIQTAAINWDPDHIPSLLKSIYQGKSDQLFQKIGKRYFWAEKLP</sequence>
<feature type="transmembrane region" description="Helical" evidence="8">
    <location>
        <begin position="384"/>
        <end position="401"/>
    </location>
</feature>
<evidence type="ECO:0000313" key="11">
    <source>
        <dbReference type="Proteomes" id="UP001589654"/>
    </source>
</evidence>
<proteinExistence type="predicted"/>
<keyword evidence="3 10" id="KW-0328">Glycosyltransferase</keyword>
<feature type="transmembrane region" description="Helical" evidence="8">
    <location>
        <begin position="266"/>
        <end position="288"/>
    </location>
</feature>
<dbReference type="RefSeq" id="WP_290247217.1">
    <property type="nucleotide sequence ID" value="NZ_JAUFQT010000001.1"/>
</dbReference>
<evidence type="ECO:0000256" key="4">
    <source>
        <dbReference type="ARBA" id="ARBA00022679"/>
    </source>
</evidence>
<feature type="domain" description="Glycosyltransferase RgtA/B/C/D-like" evidence="9">
    <location>
        <begin position="68"/>
        <end position="224"/>
    </location>
</feature>
<feature type="transmembrane region" description="Helical" evidence="8">
    <location>
        <begin position="215"/>
        <end position="236"/>
    </location>
</feature>